<dbReference type="Proteomes" id="UP000001396">
    <property type="component" value="Unassembled WGS sequence"/>
</dbReference>
<keyword evidence="2" id="KW-1133">Transmembrane helix</keyword>
<protein>
    <submittedName>
        <fullName evidence="3">Uncharacterized protein</fullName>
    </submittedName>
</protein>
<dbReference type="AlphaFoldDB" id="D3BMY1"/>
<dbReference type="FunCoup" id="D3BMY1">
    <property type="interactions" value="805"/>
</dbReference>
<proteinExistence type="predicted"/>
<evidence type="ECO:0000256" key="1">
    <source>
        <dbReference type="SAM" id="MobiDB-lite"/>
    </source>
</evidence>
<dbReference type="GeneID" id="31368021"/>
<comment type="caution">
    <text evidence="3">The sequence shown here is derived from an EMBL/GenBank/DDBJ whole genome shotgun (WGS) entry which is preliminary data.</text>
</comment>
<feature type="transmembrane region" description="Helical" evidence="2">
    <location>
        <begin position="840"/>
        <end position="866"/>
    </location>
</feature>
<evidence type="ECO:0000313" key="4">
    <source>
        <dbReference type="Proteomes" id="UP000001396"/>
    </source>
</evidence>
<feature type="compositionally biased region" description="Polar residues" evidence="1">
    <location>
        <begin position="55"/>
        <end position="67"/>
    </location>
</feature>
<dbReference type="EMBL" id="ADBJ01000043">
    <property type="protein sequence ID" value="EFA77343.1"/>
    <property type="molecule type" value="Genomic_DNA"/>
</dbReference>
<organism evidence="3 4">
    <name type="scientific">Heterostelium pallidum (strain ATCC 26659 / Pp 5 / PN500)</name>
    <name type="common">Cellular slime mold</name>
    <name type="synonym">Polysphondylium pallidum</name>
    <dbReference type="NCBI Taxonomy" id="670386"/>
    <lineage>
        <taxon>Eukaryota</taxon>
        <taxon>Amoebozoa</taxon>
        <taxon>Evosea</taxon>
        <taxon>Eumycetozoa</taxon>
        <taxon>Dictyostelia</taxon>
        <taxon>Acytosteliales</taxon>
        <taxon>Acytosteliaceae</taxon>
        <taxon>Heterostelium</taxon>
    </lineage>
</organism>
<keyword evidence="2" id="KW-0472">Membrane</keyword>
<gene>
    <name evidence="3" type="ORF">PPL_12554</name>
</gene>
<feature type="region of interest" description="Disordered" evidence="1">
    <location>
        <begin position="55"/>
        <end position="128"/>
    </location>
</feature>
<evidence type="ECO:0000313" key="3">
    <source>
        <dbReference type="EMBL" id="EFA77343.1"/>
    </source>
</evidence>
<evidence type="ECO:0000256" key="2">
    <source>
        <dbReference type="SAM" id="Phobius"/>
    </source>
</evidence>
<keyword evidence="4" id="KW-1185">Reference proteome</keyword>
<accession>D3BMY1</accession>
<feature type="compositionally biased region" description="Low complexity" evidence="1">
    <location>
        <begin position="117"/>
        <end position="126"/>
    </location>
</feature>
<keyword evidence="2" id="KW-0812">Transmembrane</keyword>
<dbReference type="InParanoid" id="D3BMY1"/>
<reference evidence="3 4" key="1">
    <citation type="journal article" date="2011" name="Genome Res.">
        <title>Phylogeny-wide analysis of social amoeba genomes highlights ancient origins for complex intercellular communication.</title>
        <authorList>
            <person name="Heidel A.J."/>
            <person name="Lawal H.M."/>
            <person name="Felder M."/>
            <person name="Schilde C."/>
            <person name="Helps N.R."/>
            <person name="Tunggal B."/>
            <person name="Rivero F."/>
            <person name="John U."/>
            <person name="Schleicher M."/>
            <person name="Eichinger L."/>
            <person name="Platzer M."/>
            <person name="Noegel A.A."/>
            <person name="Schaap P."/>
            <person name="Gloeckner G."/>
        </authorList>
    </citation>
    <scope>NUCLEOTIDE SEQUENCE [LARGE SCALE GENOMIC DNA]</scope>
    <source>
        <strain evidence="4">ATCC 26659 / Pp 5 / PN500</strain>
    </source>
</reference>
<sequence>MNMQTNNQQPTSIFTNTSTQQQQHYHHLPITLEIKKLISTQQQQQQQHQYILNVNDENSTPPVSNPNSLTPDTTDIPTPSSSSATPISSSSSSSTSPKDSSSSSSSSSSSHSEESSSEGSAAISPTVGTKSNTFKTDFPIITIVNTKKSNNASVPYVLSQIQDNESERNCKGKTFCTLAGDLTAKSVFNVSYASAYDKCIGMLSNIYSRDGSVHCKISTYNTETEKMVSKNFNINKKCTNIAIDDRFIWITYDNILEVFTHEEDCGGILPTDKGKKFVNGSTYIFSDPNSRPDRAIYVYQYSSQVLSKYTYPTSLNSLTEVSKVNVGKACHISPIGIPDKVSVSYPDGFRIFKVSTSQSRNFEVGDSSTGTDFCGPFVQNGLDVFSLPKVGGKQFIKIVPGLEIHVSKPCVNSSNGRIVIEGSTERYNFTWNDINSTSPIRNMLTKGIYTVTITAREIDVSNVKEIEVYPPNDPTHANVIGTCQGESYGGLNFSLPRDPHLNYTYVLVDGNFTHINSSGFFDGLKSKNYTVNITTVDQYEFQCNYSVSLNVIEGMMPPKPVIVTQGSTCFNKSDATITIMNYQPERYVYKLYPPSPVPINNGTYINLFGSTVKDYNLMVYNAKAGLQCKTIAIITLPEPPKFKFPFFNITKPPQCYGKNSSMTIEVIKGLECILSHTTNKLIYGSYLSANGTNFYRNLPAGNYSLECFVPSRDGSICNKKTTFININQPTRVHLNSTKLNPKCNRDGKENMLLYAYGGVPINGSSYMFVGKYANATGPALNVSYWVDGVYSVNITDAQGCVTTYDNFTISRPSACALVLDQHGIPIKGGGFSLIQPGNDLALALGVGLGVGIPVLVAAIVGGVFLYRRRQRATITPSRAPNTIPIYLGVEKYHH</sequence>
<dbReference type="RefSeq" id="XP_020429472.1">
    <property type="nucleotide sequence ID" value="XM_020583285.1"/>
</dbReference>
<dbReference type="OMA" id="NVSYWVD"/>
<name>D3BMY1_HETP5</name>
<feature type="compositionally biased region" description="Low complexity" evidence="1">
    <location>
        <begin position="68"/>
        <end position="110"/>
    </location>
</feature>